<gene>
    <name evidence="2" type="ORF">SE37_00155</name>
</gene>
<keyword evidence="3" id="KW-1185">Reference proteome</keyword>
<dbReference type="PANTHER" id="PTHR30272:SF1">
    <property type="entry name" value="3-HYDROXYACYL-[ACYL-CARRIER-PROTEIN] DEHYDRATASE"/>
    <property type="match status" value="1"/>
</dbReference>
<evidence type="ECO:0000313" key="2">
    <source>
        <dbReference type="EMBL" id="KIE41156.1"/>
    </source>
</evidence>
<proteinExistence type="predicted"/>
<keyword evidence="1" id="KW-0456">Lyase</keyword>
<dbReference type="Gene3D" id="3.10.129.10">
    <property type="entry name" value="Hotdog Thioesterase"/>
    <property type="match status" value="1"/>
</dbReference>
<dbReference type="AlphaFoldDB" id="A0A0C1QSC5"/>
<name>A0A0C1QSC5_9BACT</name>
<evidence type="ECO:0000313" key="3">
    <source>
        <dbReference type="Proteomes" id="UP000031433"/>
    </source>
</evidence>
<dbReference type="InterPro" id="IPR013114">
    <property type="entry name" value="FabA_FabZ"/>
</dbReference>
<reference evidence="2 3" key="1">
    <citation type="submission" date="2015-01" db="EMBL/GenBank/DDBJ databases">
        <title>Genome sequence of the anaerobic bacterium Geobacter soli GSS01, a dissimilatory Fe(III) reducer from soil.</title>
        <authorList>
            <person name="Yang G."/>
            <person name="Zhou S."/>
        </authorList>
    </citation>
    <scope>NUCLEOTIDE SEQUENCE [LARGE SCALE GENOMIC DNA]</scope>
    <source>
        <strain evidence="2 3">GSS01</strain>
    </source>
</reference>
<dbReference type="EMBL" id="JXBL01000001">
    <property type="protein sequence ID" value="KIE41156.1"/>
    <property type="molecule type" value="Genomic_DNA"/>
</dbReference>
<dbReference type="RefSeq" id="WP_039642652.1">
    <property type="nucleotide sequence ID" value="NZ_JXBL01000001.1"/>
</dbReference>
<protein>
    <submittedName>
        <fullName evidence="2">Hydroxymyristoyl-ACP dehydratase</fullName>
    </submittedName>
</protein>
<comment type="caution">
    <text evidence="2">The sequence shown here is derived from an EMBL/GenBank/DDBJ whole genome shotgun (WGS) entry which is preliminary data.</text>
</comment>
<organism evidence="2 3">
    <name type="scientific">Geobacter soli</name>
    <dbReference type="NCBI Taxonomy" id="1510391"/>
    <lineage>
        <taxon>Bacteria</taxon>
        <taxon>Pseudomonadati</taxon>
        <taxon>Thermodesulfobacteriota</taxon>
        <taxon>Desulfuromonadia</taxon>
        <taxon>Geobacterales</taxon>
        <taxon>Geobacteraceae</taxon>
        <taxon>Geobacter</taxon>
    </lineage>
</organism>
<accession>A0A0C1QSC5</accession>
<dbReference type="Proteomes" id="UP000031433">
    <property type="component" value="Unassembled WGS sequence"/>
</dbReference>
<dbReference type="InterPro" id="IPR029069">
    <property type="entry name" value="HotDog_dom_sf"/>
</dbReference>
<dbReference type="PANTHER" id="PTHR30272">
    <property type="entry name" value="3-HYDROXYACYL-[ACYL-CARRIER-PROTEIN] DEHYDRATASE"/>
    <property type="match status" value="1"/>
</dbReference>
<evidence type="ECO:0000256" key="1">
    <source>
        <dbReference type="ARBA" id="ARBA00023239"/>
    </source>
</evidence>
<dbReference type="SUPFAM" id="SSF54637">
    <property type="entry name" value="Thioesterase/thiol ester dehydrase-isomerase"/>
    <property type="match status" value="1"/>
</dbReference>
<dbReference type="GO" id="GO:0016829">
    <property type="term" value="F:lyase activity"/>
    <property type="evidence" value="ECO:0007669"/>
    <property type="project" value="UniProtKB-KW"/>
</dbReference>
<sequence>MHSPAPWDFLPHRYPFLVLDRIIAREPGQSATALMRTTAGTRGCSPLLLLEAMAQLGGIAAADDANGGGILAAVDHADFHGTVEAGDSLTVSVTVVKSFGPLHLVAGEVTADGRPAASATITLKVGTPR</sequence>